<dbReference type="PROSITE" id="PS51741">
    <property type="entry name" value="F_BAR"/>
    <property type="match status" value="1"/>
</dbReference>
<proteinExistence type="predicted"/>
<evidence type="ECO:0000259" key="9">
    <source>
        <dbReference type="PROSITE" id="PS51741"/>
    </source>
</evidence>
<feature type="compositionally biased region" description="Polar residues" evidence="6">
    <location>
        <begin position="833"/>
        <end position="842"/>
    </location>
</feature>
<dbReference type="InterPro" id="IPR001060">
    <property type="entry name" value="FCH_dom"/>
</dbReference>
<dbReference type="InterPro" id="IPR031160">
    <property type="entry name" value="F_BAR_dom"/>
</dbReference>
<evidence type="ECO:0000256" key="1">
    <source>
        <dbReference type="ARBA" id="ARBA00022443"/>
    </source>
</evidence>
<dbReference type="InterPro" id="IPR000198">
    <property type="entry name" value="RhoGAP_dom"/>
</dbReference>
<feature type="compositionally biased region" description="Low complexity" evidence="6">
    <location>
        <begin position="902"/>
        <end position="914"/>
    </location>
</feature>
<evidence type="ECO:0000256" key="5">
    <source>
        <dbReference type="PROSITE-ProRule" id="PRU01077"/>
    </source>
</evidence>
<dbReference type="PRINTS" id="PR00452">
    <property type="entry name" value="SH3DOMAIN"/>
</dbReference>
<feature type="compositionally biased region" description="Polar residues" evidence="6">
    <location>
        <begin position="798"/>
        <end position="811"/>
    </location>
</feature>
<dbReference type="RefSeq" id="XP_045565526.1">
    <property type="nucleotide sequence ID" value="XM_045709570.1"/>
</dbReference>
<dbReference type="Gene3D" id="1.10.555.10">
    <property type="entry name" value="Rho GTPase activation protein"/>
    <property type="match status" value="1"/>
</dbReference>
<dbReference type="Proteomes" id="UP001652741">
    <property type="component" value="Chromosome ssa27"/>
</dbReference>
<dbReference type="InterPro" id="IPR051627">
    <property type="entry name" value="SLIT-ROBO_RhoGAP"/>
</dbReference>
<dbReference type="PROSITE" id="PS50002">
    <property type="entry name" value="SH3"/>
    <property type="match status" value="1"/>
</dbReference>
<evidence type="ECO:0000256" key="4">
    <source>
        <dbReference type="PROSITE-ProRule" id="PRU00192"/>
    </source>
</evidence>
<sequence length="934" mass="104669">MMTSHGKLRMQRGSLYEYDSQIKDLRAQLCDQMKVLDGQVEVKGQQLSDLSEFFRRRGDIEAEYARALDKLTERFTLKTKRKEQSGQSVSQCWSVLLTQTRAESREHAALSDSCSHTLTQRLTHCSEDTHRLAKRSKEVGVQMQDELLKVTTELQTALRTYHQYHTDSLTAEGKLKEATRLEERQTGKSAELGITQSGGQRRSSVKKMEKMMEKRHGRVQETQLKCTKARNDYLLNLAAANATMNKYYLQDLSTLIDCTDLGFHLSLERVMRSYLASRGRVLKAEEAGLKQLEQEVTSLDQGGDRDALLQNHDTAFCLPFRFSYHPHEGDQVGEVSAESQVRYELETRFQQLQSRLSTETLETEEVSKTLKATLSALLDSMCDSDSNPPPDLPISLSHDPMGTASASKLALAKRRANQQETETFYFTKVKEYLIGSSLISKLQAKHDLLQEAIQKAKAVDSDPSRMQCARSVRVRRSRPCSMFSHTLFTSDMLGFIQSSGQQIPVVVESCIRFINLHGLHHEGIFRVPGSQREVNHIRDAFERGEDPLADSDCDIDSVAGVLKLYFRGLDPPLFPDEYYTELLDCVQNEGLAEKAAQIKSVVSSFPRPLLIVIRYLFAFLNHVSQYSDENMMQPYNLAVCFGPSLLRGSDSGDVVARQPQVNDLVKTMILQYDVIFPCQSELPGPVYEKHMTLEQEYCEPITEEGDGDTEQFHIEDECEAVAMFDYTARSATELSFKQGDPLLLHSKASSDWWRGEAGGVRGLIPHKYISVLEGAERGRRDEVSGGSTGNLASEELQTENTTRLRVNSDSASLPGRQRAAEGRGSPVRKNPLSPVTRQNTGNQERRHTLDSVRQRAGAIERQTDGGSIERPDISKQMSSVFKELLSRQPSLHPAATQPPPSSSSSSSSLSSSLPGGRKVGFSLRGRALFRPADQ</sequence>
<organism evidence="10 11">
    <name type="scientific">Salmo salar</name>
    <name type="common">Atlantic salmon</name>
    <dbReference type="NCBI Taxonomy" id="8030"/>
    <lineage>
        <taxon>Eukaryota</taxon>
        <taxon>Metazoa</taxon>
        <taxon>Chordata</taxon>
        <taxon>Craniata</taxon>
        <taxon>Vertebrata</taxon>
        <taxon>Euteleostomi</taxon>
        <taxon>Actinopterygii</taxon>
        <taxon>Neopterygii</taxon>
        <taxon>Teleostei</taxon>
        <taxon>Protacanthopterygii</taxon>
        <taxon>Salmoniformes</taxon>
        <taxon>Salmonidae</taxon>
        <taxon>Salmoninae</taxon>
        <taxon>Salmo</taxon>
    </lineage>
</organism>
<dbReference type="Pfam" id="PF00018">
    <property type="entry name" value="SH3_1"/>
    <property type="match status" value="1"/>
</dbReference>
<dbReference type="InterPro" id="IPR001452">
    <property type="entry name" value="SH3_domain"/>
</dbReference>
<dbReference type="Gene3D" id="1.20.1270.60">
    <property type="entry name" value="Arfaptin homology (AH) domain/BAR domain"/>
    <property type="match status" value="1"/>
</dbReference>
<dbReference type="InterPro" id="IPR036028">
    <property type="entry name" value="SH3-like_dom_sf"/>
</dbReference>
<reference evidence="11" key="1">
    <citation type="submission" date="2025-08" db="UniProtKB">
        <authorList>
            <consortium name="RefSeq"/>
        </authorList>
    </citation>
    <scope>IDENTIFICATION</scope>
</reference>
<gene>
    <name evidence="11" type="primary">LOC100380863</name>
</gene>
<feature type="region of interest" description="Disordered" evidence="6">
    <location>
        <begin position="777"/>
        <end position="934"/>
    </location>
</feature>
<keyword evidence="3 5" id="KW-0175">Coiled coil</keyword>
<feature type="domain" description="SH3" evidence="7">
    <location>
        <begin position="715"/>
        <end position="774"/>
    </location>
</feature>
<dbReference type="InterPro" id="IPR035678">
    <property type="entry name" value="srGAP4_SH3"/>
</dbReference>
<dbReference type="PANTHER" id="PTHR14166">
    <property type="entry name" value="SLIT-ROBO RHO GTPASE ACTIVATING PROTEIN"/>
    <property type="match status" value="1"/>
</dbReference>
<dbReference type="SMART" id="SM00326">
    <property type="entry name" value="SH3"/>
    <property type="match status" value="1"/>
</dbReference>
<dbReference type="SUPFAM" id="SSF50044">
    <property type="entry name" value="SH3-domain"/>
    <property type="match status" value="1"/>
</dbReference>
<dbReference type="Gene3D" id="2.30.30.40">
    <property type="entry name" value="SH3 Domains"/>
    <property type="match status" value="1"/>
</dbReference>
<dbReference type="Pfam" id="PF00620">
    <property type="entry name" value="RhoGAP"/>
    <property type="match status" value="1"/>
</dbReference>
<dbReference type="InterPro" id="IPR008936">
    <property type="entry name" value="Rho_GTPase_activation_prot"/>
</dbReference>
<feature type="domain" description="F-BAR" evidence="9">
    <location>
        <begin position="16"/>
        <end position="304"/>
    </location>
</feature>
<evidence type="ECO:0000259" key="7">
    <source>
        <dbReference type="PROSITE" id="PS50002"/>
    </source>
</evidence>
<accession>A0ABM3E391</accession>
<dbReference type="SUPFAM" id="SSF103657">
    <property type="entry name" value="BAR/IMD domain-like"/>
    <property type="match status" value="1"/>
</dbReference>
<evidence type="ECO:0000256" key="3">
    <source>
        <dbReference type="ARBA" id="ARBA00023054"/>
    </source>
</evidence>
<dbReference type="CDD" id="cd07656">
    <property type="entry name" value="F-BAR_srGAP"/>
    <property type="match status" value="1"/>
</dbReference>
<feature type="compositionally biased region" description="Basic and acidic residues" evidence="6">
    <location>
        <begin position="843"/>
        <end position="853"/>
    </location>
</feature>
<keyword evidence="1 4" id="KW-0728">SH3 domain</keyword>
<feature type="region of interest" description="Disordered" evidence="6">
    <location>
        <begin position="180"/>
        <end position="205"/>
    </location>
</feature>
<dbReference type="SMART" id="SM00324">
    <property type="entry name" value="RhoGAP"/>
    <property type="match status" value="1"/>
</dbReference>
<evidence type="ECO:0000259" key="8">
    <source>
        <dbReference type="PROSITE" id="PS50238"/>
    </source>
</evidence>
<feature type="domain" description="Rho-GAP" evidence="8">
    <location>
        <begin position="490"/>
        <end position="676"/>
    </location>
</feature>
<dbReference type="InterPro" id="IPR027267">
    <property type="entry name" value="AH/BAR_dom_sf"/>
</dbReference>
<keyword evidence="2" id="KW-0343">GTPase activation</keyword>
<name>A0ABM3E391_SALSA</name>
<dbReference type="CDD" id="cd11956">
    <property type="entry name" value="SH3_srGAP4"/>
    <property type="match status" value="1"/>
</dbReference>
<evidence type="ECO:0000256" key="2">
    <source>
        <dbReference type="ARBA" id="ARBA00022468"/>
    </source>
</evidence>
<dbReference type="GeneID" id="100380863"/>
<protein>
    <submittedName>
        <fullName evidence="11">SLIT-ROBO Rho GTPase-activating protein 3 isoform X1</fullName>
    </submittedName>
</protein>
<feature type="compositionally biased region" description="Basic and acidic residues" evidence="6">
    <location>
        <begin position="861"/>
        <end position="873"/>
    </location>
</feature>
<dbReference type="SMART" id="SM00055">
    <property type="entry name" value="FCH"/>
    <property type="match status" value="1"/>
</dbReference>
<evidence type="ECO:0000313" key="10">
    <source>
        <dbReference type="Proteomes" id="UP001652741"/>
    </source>
</evidence>
<dbReference type="Pfam" id="PF00611">
    <property type="entry name" value="FCH"/>
    <property type="match status" value="1"/>
</dbReference>
<dbReference type="SUPFAM" id="SSF48350">
    <property type="entry name" value="GTPase activation domain, GAP"/>
    <property type="match status" value="1"/>
</dbReference>
<keyword evidence="10" id="KW-1185">Reference proteome</keyword>
<dbReference type="PROSITE" id="PS50238">
    <property type="entry name" value="RHOGAP"/>
    <property type="match status" value="1"/>
</dbReference>
<evidence type="ECO:0000256" key="6">
    <source>
        <dbReference type="SAM" id="MobiDB-lite"/>
    </source>
</evidence>
<evidence type="ECO:0000313" key="11">
    <source>
        <dbReference type="RefSeq" id="XP_045565526.1"/>
    </source>
</evidence>